<sequence length="84" mass="9428">MATDKLDGKGLKATRPPFEGCKIALEETFRKDGLQIIIEMESTELEAGETYVDEGTWESDSLRNEHIVALAEFTYSAENMAEVR</sequence>
<gene>
    <name evidence="2" type="ORF">VHEMI08513</name>
</gene>
<dbReference type="EMBL" id="CDHN01000005">
    <property type="protein sequence ID" value="CEJ92886.1"/>
    <property type="molecule type" value="Genomic_DNA"/>
</dbReference>
<reference evidence="2 3" key="1">
    <citation type="journal article" date="2015" name="Genome Announc.">
        <title>Draft Genome Sequence and Gene Annotation of the Entomopathogenic Fungus Verticillium hemipterigenum.</title>
        <authorList>
            <person name="Horn F."/>
            <person name="Habel A."/>
            <person name="Scharf D.H."/>
            <person name="Dworschak J."/>
            <person name="Brakhage A.A."/>
            <person name="Guthke R."/>
            <person name="Hertweck C."/>
            <person name="Linde J."/>
        </authorList>
    </citation>
    <scope>NUCLEOTIDE SEQUENCE [LARGE SCALE GENOMIC DNA]</scope>
</reference>
<evidence type="ECO:0000313" key="2">
    <source>
        <dbReference type="EMBL" id="CEJ92886.1"/>
    </source>
</evidence>
<name>A0A0A1T6X6_9HYPO</name>
<accession>A0A0A1T6X6</accession>
<proteinExistence type="predicted"/>
<dbReference type="OrthoDB" id="415532at2759"/>
<protein>
    <recommendedName>
        <fullName evidence="1">DUF4246 domain-containing protein</fullName>
    </recommendedName>
</protein>
<dbReference type="Proteomes" id="UP000039046">
    <property type="component" value="Unassembled WGS sequence"/>
</dbReference>
<dbReference type="AlphaFoldDB" id="A0A0A1T6X6"/>
<feature type="domain" description="DUF4246" evidence="1">
    <location>
        <begin position="22"/>
        <end position="83"/>
    </location>
</feature>
<evidence type="ECO:0000259" key="1">
    <source>
        <dbReference type="Pfam" id="PF14033"/>
    </source>
</evidence>
<keyword evidence="3" id="KW-1185">Reference proteome</keyword>
<dbReference type="HOGENOM" id="CLU_2529063_0_0_1"/>
<dbReference type="Pfam" id="PF14033">
    <property type="entry name" value="DUF4246"/>
    <property type="match status" value="1"/>
</dbReference>
<evidence type="ECO:0000313" key="3">
    <source>
        <dbReference type="Proteomes" id="UP000039046"/>
    </source>
</evidence>
<organism evidence="2 3">
    <name type="scientific">[Torrubiella] hemipterigena</name>
    <dbReference type="NCBI Taxonomy" id="1531966"/>
    <lineage>
        <taxon>Eukaryota</taxon>
        <taxon>Fungi</taxon>
        <taxon>Dikarya</taxon>
        <taxon>Ascomycota</taxon>
        <taxon>Pezizomycotina</taxon>
        <taxon>Sordariomycetes</taxon>
        <taxon>Hypocreomycetidae</taxon>
        <taxon>Hypocreales</taxon>
        <taxon>Clavicipitaceae</taxon>
        <taxon>Clavicipitaceae incertae sedis</taxon>
        <taxon>'Torrubiella' clade</taxon>
    </lineage>
</organism>
<dbReference type="InterPro" id="IPR049192">
    <property type="entry name" value="DUF4246_C"/>
</dbReference>